<dbReference type="Gene3D" id="1.20.1560.10">
    <property type="entry name" value="ABC transporter type 1, transmembrane domain"/>
    <property type="match status" value="1"/>
</dbReference>
<dbReference type="GO" id="GO:0005524">
    <property type="term" value="F:ATP binding"/>
    <property type="evidence" value="ECO:0007669"/>
    <property type="project" value="UniProtKB-KW"/>
</dbReference>
<evidence type="ECO:0000313" key="12">
    <source>
        <dbReference type="Proteomes" id="UP000278440"/>
    </source>
</evidence>
<dbReference type="InterPro" id="IPR017871">
    <property type="entry name" value="ABC_transporter-like_CS"/>
</dbReference>
<reference evidence="11 12" key="1">
    <citation type="submission" date="2018-10" db="EMBL/GenBank/DDBJ databases">
        <title>Sequencing the genomes of 1000 actinobacteria strains.</title>
        <authorList>
            <person name="Klenk H.-P."/>
        </authorList>
    </citation>
    <scope>NUCLEOTIDE SEQUENCE [LARGE SCALE GENOMIC DNA]</scope>
    <source>
        <strain evidence="11 12">DSM 44267</strain>
    </source>
</reference>
<sequence>MTTTPADPTTAGRPSVDTGPDGPDGPAGAATREERPAGRRRRTVRDVLPGPVAKAGLIGGVATASGIALTATSGWLIVRADQRPVILTLLTAIVAVRAFGMARPVFRYWERLLSHDAALGALAERRTAVYRALVPLTPARLGRRRRSDVLTGVVDDLTDEVEAQVRVTVPVVSTAVAGVATVALTTALAPPAGLALVTLAVVVVLGCLVAARLESRSLTALLDARADVTGLTQLATTQASELQAVGAWPTVLRRLDAAQAVLTAATRRTSRGRATASALFPVAVAGTVAWVAVVVGGLGLPTPVTALLVVTPVAVADAVAPLVDAMRARARASAASQRVRALTSMPPAVVERPGAVAVAVAVAVIEAAEDADGGPEARPHLRLDGVAAAWGTDGTDDSDGIRRDSPDLGPVDLDLPFGSRVLVTGPNGSGKSTLLAVQARHLDPVAGRYAWDGVDVTDLTLSSVRAQVALVDDDPHVFASTLRANLLLARPEADDDALTAALTSAGLAPLLAGLPDGLDTVLGTGGRGLSGGERARLAVARAVLSRRPVLLLDEPVAHLDAPTARAVLVDLLAVPDRTVVMVTHRPDGADLFDRVVDLGRGHPTAPDSVDAP</sequence>
<comment type="subcellular location">
    <subcellularLocation>
        <location evidence="1">Cell membrane</location>
        <topology evidence="1">Multi-pass membrane protein</topology>
    </subcellularLocation>
</comment>
<gene>
    <name evidence="11" type="ORF">DFJ68_3469</name>
</gene>
<evidence type="ECO:0000259" key="9">
    <source>
        <dbReference type="PROSITE" id="PS50893"/>
    </source>
</evidence>
<accession>A0A495XZF1</accession>
<evidence type="ECO:0000256" key="7">
    <source>
        <dbReference type="SAM" id="MobiDB-lite"/>
    </source>
</evidence>
<dbReference type="InterPro" id="IPR003439">
    <property type="entry name" value="ABC_transporter-like_ATP-bd"/>
</dbReference>
<name>A0A495XZF1_9MICO</name>
<dbReference type="OrthoDB" id="3237158at2"/>
<dbReference type="SUPFAM" id="SSF90123">
    <property type="entry name" value="ABC transporter transmembrane region"/>
    <property type="match status" value="1"/>
</dbReference>
<dbReference type="GO" id="GO:0140359">
    <property type="term" value="F:ABC-type transporter activity"/>
    <property type="evidence" value="ECO:0007669"/>
    <property type="project" value="InterPro"/>
</dbReference>
<dbReference type="Proteomes" id="UP000278440">
    <property type="component" value="Unassembled WGS sequence"/>
</dbReference>
<dbReference type="InterPro" id="IPR014223">
    <property type="entry name" value="ABC_CydC/D"/>
</dbReference>
<evidence type="ECO:0000256" key="5">
    <source>
        <dbReference type="ARBA" id="ARBA00022989"/>
    </source>
</evidence>
<dbReference type="Pfam" id="PF00005">
    <property type="entry name" value="ABC_tran"/>
    <property type="match status" value="1"/>
</dbReference>
<protein>
    <submittedName>
        <fullName evidence="11">ATP-binding cassette subfamily C protein CydC</fullName>
    </submittedName>
</protein>
<evidence type="ECO:0000256" key="3">
    <source>
        <dbReference type="ARBA" id="ARBA00022741"/>
    </source>
</evidence>
<dbReference type="InterPro" id="IPR036640">
    <property type="entry name" value="ABC1_TM_sf"/>
</dbReference>
<proteinExistence type="predicted"/>
<dbReference type="InterPro" id="IPR039421">
    <property type="entry name" value="Type_1_exporter"/>
</dbReference>
<dbReference type="SUPFAM" id="SSF52540">
    <property type="entry name" value="P-loop containing nucleoside triphosphate hydrolases"/>
    <property type="match status" value="1"/>
</dbReference>
<dbReference type="RefSeq" id="WP_121034789.1">
    <property type="nucleotide sequence ID" value="NZ_RBXT01000001.1"/>
</dbReference>
<keyword evidence="6 8" id="KW-0472">Membrane</keyword>
<dbReference type="CDD" id="cd03228">
    <property type="entry name" value="ABCC_MRP_Like"/>
    <property type="match status" value="1"/>
</dbReference>
<dbReference type="GO" id="GO:0045454">
    <property type="term" value="P:cell redox homeostasis"/>
    <property type="evidence" value="ECO:0007669"/>
    <property type="project" value="InterPro"/>
</dbReference>
<keyword evidence="12" id="KW-1185">Reference proteome</keyword>
<keyword evidence="5 8" id="KW-1133">Transmembrane helix</keyword>
<dbReference type="PROSITE" id="PS00211">
    <property type="entry name" value="ABC_TRANSPORTER_1"/>
    <property type="match status" value="1"/>
</dbReference>
<dbReference type="GO" id="GO:0016887">
    <property type="term" value="F:ATP hydrolysis activity"/>
    <property type="evidence" value="ECO:0007669"/>
    <property type="project" value="InterPro"/>
</dbReference>
<keyword evidence="4 11" id="KW-0067">ATP-binding</keyword>
<feature type="domain" description="ABC transporter" evidence="9">
    <location>
        <begin position="381"/>
        <end position="611"/>
    </location>
</feature>
<evidence type="ECO:0000259" key="10">
    <source>
        <dbReference type="PROSITE" id="PS50929"/>
    </source>
</evidence>
<evidence type="ECO:0000256" key="2">
    <source>
        <dbReference type="ARBA" id="ARBA00022692"/>
    </source>
</evidence>
<dbReference type="PROSITE" id="PS50929">
    <property type="entry name" value="ABC_TM1F"/>
    <property type="match status" value="1"/>
</dbReference>
<dbReference type="InterPro" id="IPR027417">
    <property type="entry name" value="P-loop_NTPase"/>
</dbReference>
<feature type="domain" description="ABC transmembrane type-1" evidence="10">
    <location>
        <begin position="55"/>
        <end position="298"/>
    </location>
</feature>
<organism evidence="11 12">
    <name type="scientific">Terracoccus luteus</name>
    <dbReference type="NCBI Taxonomy" id="53356"/>
    <lineage>
        <taxon>Bacteria</taxon>
        <taxon>Bacillati</taxon>
        <taxon>Actinomycetota</taxon>
        <taxon>Actinomycetes</taxon>
        <taxon>Micrococcales</taxon>
        <taxon>Intrasporangiaceae</taxon>
        <taxon>Terracoccus</taxon>
    </lineage>
</organism>
<dbReference type="PROSITE" id="PS50893">
    <property type="entry name" value="ABC_TRANSPORTER_2"/>
    <property type="match status" value="1"/>
</dbReference>
<dbReference type="PANTHER" id="PTHR24221:SF654">
    <property type="entry name" value="ATP-BINDING CASSETTE SUB-FAMILY B MEMBER 6"/>
    <property type="match status" value="1"/>
</dbReference>
<dbReference type="InterPro" id="IPR003593">
    <property type="entry name" value="AAA+_ATPase"/>
</dbReference>
<evidence type="ECO:0000256" key="4">
    <source>
        <dbReference type="ARBA" id="ARBA00022840"/>
    </source>
</evidence>
<dbReference type="NCBIfam" id="TIGR02868">
    <property type="entry name" value="CydC"/>
    <property type="match status" value="1"/>
</dbReference>
<dbReference type="PANTHER" id="PTHR24221">
    <property type="entry name" value="ATP-BINDING CASSETTE SUB-FAMILY B"/>
    <property type="match status" value="1"/>
</dbReference>
<feature type="region of interest" description="Disordered" evidence="7">
    <location>
        <begin position="1"/>
        <end position="46"/>
    </location>
</feature>
<feature type="transmembrane region" description="Helical" evidence="8">
    <location>
        <begin position="55"/>
        <end position="78"/>
    </location>
</feature>
<comment type="caution">
    <text evidence="11">The sequence shown here is derived from an EMBL/GenBank/DDBJ whole genome shotgun (WGS) entry which is preliminary data.</text>
</comment>
<feature type="transmembrane region" description="Helical" evidence="8">
    <location>
        <begin position="192"/>
        <end position="211"/>
    </location>
</feature>
<dbReference type="SMART" id="SM00382">
    <property type="entry name" value="AAA"/>
    <property type="match status" value="1"/>
</dbReference>
<feature type="compositionally biased region" description="Low complexity" evidence="7">
    <location>
        <begin position="17"/>
        <end position="30"/>
    </location>
</feature>
<dbReference type="GO" id="GO:0034775">
    <property type="term" value="P:glutathione transmembrane transport"/>
    <property type="evidence" value="ECO:0007669"/>
    <property type="project" value="InterPro"/>
</dbReference>
<dbReference type="AlphaFoldDB" id="A0A495XZF1"/>
<keyword evidence="2 8" id="KW-0812">Transmembrane</keyword>
<dbReference type="GO" id="GO:0005886">
    <property type="term" value="C:plasma membrane"/>
    <property type="evidence" value="ECO:0007669"/>
    <property type="project" value="UniProtKB-SubCell"/>
</dbReference>
<keyword evidence="3" id="KW-0547">Nucleotide-binding</keyword>
<dbReference type="EMBL" id="RBXT01000001">
    <property type="protein sequence ID" value="RKT79990.1"/>
    <property type="molecule type" value="Genomic_DNA"/>
</dbReference>
<dbReference type="Gene3D" id="3.40.50.300">
    <property type="entry name" value="P-loop containing nucleotide triphosphate hydrolases"/>
    <property type="match status" value="1"/>
</dbReference>
<feature type="transmembrane region" description="Helical" evidence="8">
    <location>
        <begin position="85"/>
        <end position="106"/>
    </location>
</feature>
<evidence type="ECO:0000313" key="11">
    <source>
        <dbReference type="EMBL" id="RKT79990.1"/>
    </source>
</evidence>
<feature type="transmembrane region" description="Helical" evidence="8">
    <location>
        <begin position="278"/>
        <end position="298"/>
    </location>
</feature>
<evidence type="ECO:0000256" key="6">
    <source>
        <dbReference type="ARBA" id="ARBA00023136"/>
    </source>
</evidence>
<evidence type="ECO:0000256" key="1">
    <source>
        <dbReference type="ARBA" id="ARBA00004651"/>
    </source>
</evidence>
<dbReference type="InterPro" id="IPR011527">
    <property type="entry name" value="ABC1_TM_dom"/>
</dbReference>
<evidence type="ECO:0000256" key="8">
    <source>
        <dbReference type="SAM" id="Phobius"/>
    </source>
</evidence>